<keyword evidence="2" id="KW-1185">Reference proteome</keyword>
<dbReference type="EMBL" id="PVWO01000216">
    <property type="protein sequence ID" value="PSB55023.1"/>
    <property type="molecule type" value="Genomic_DNA"/>
</dbReference>
<organism evidence="1 2">
    <name type="scientific">Chamaesiphon polymorphus CCALA 037</name>
    <dbReference type="NCBI Taxonomy" id="2107692"/>
    <lineage>
        <taxon>Bacteria</taxon>
        <taxon>Bacillati</taxon>
        <taxon>Cyanobacteriota</taxon>
        <taxon>Cyanophyceae</taxon>
        <taxon>Gomontiellales</taxon>
        <taxon>Chamaesiphonaceae</taxon>
        <taxon>Chamaesiphon</taxon>
    </lineage>
</organism>
<evidence type="ECO:0000313" key="1">
    <source>
        <dbReference type="EMBL" id="PSB55023.1"/>
    </source>
</evidence>
<reference evidence="1 2" key="1">
    <citation type="submission" date="2018-03" db="EMBL/GenBank/DDBJ databases">
        <title>The ancient ancestry and fast evolution of plastids.</title>
        <authorList>
            <person name="Moore K.R."/>
            <person name="Magnabosco C."/>
            <person name="Momper L."/>
            <person name="Gold D.A."/>
            <person name="Bosak T."/>
            <person name="Fournier G.P."/>
        </authorList>
    </citation>
    <scope>NUCLEOTIDE SEQUENCE [LARGE SCALE GENOMIC DNA]</scope>
    <source>
        <strain evidence="1 2">CCALA 037</strain>
    </source>
</reference>
<accession>A0A2T1GCB0</accession>
<name>A0A2T1GCB0_9CYAN</name>
<sequence>MQLDSVYRQKLGGVALAASIFGREHLSIDVLLCSHSPREVRAFSSSLDRLATLLGNELTDSTHSLFK</sequence>
<dbReference type="RefSeq" id="WP_106306971.1">
    <property type="nucleotide sequence ID" value="NZ_PVWO01000216.1"/>
</dbReference>
<comment type="caution">
    <text evidence="1">The sequence shown here is derived from an EMBL/GenBank/DDBJ whole genome shotgun (WGS) entry which is preliminary data.</text>
</comment>
<dbReference type="AlphaFoldDB" id="A0A2T1GCB0"/>
<protein>
    <submittedName>
        <fullName evidence="1">Uncharacterized protein</fullName>
    </submittedName>
</protein>
<gene>
    <name evidence="1" type="ORF">C7B77_16350</name>
</gene>
<evidence type="ECO:0000313" key="2">
    <source>
        <dbReference type="Proteomes" id="UP000238937"/>
    </source>
</evidence>
<dbReference type="Proteomes" id="UP000238937">
    <property type="component" value="Unassembled WGS sequence"/>
</dbReference>
<proteinExistence type="predicted"/>